<evidence type="ECO:0000256" key="7">
    <source>
        <dbReference type="SAM" id="MobiDB-lite"/>
    </source>
</evidence>
<evidence type="ECO:0000313" key="10">
    <source>
        <dbReference type="EMBL" id="CUR51342.1"/>
    </source>
</evidence>
<dbReference type="Pfam" id="PF02384">
    <property type="entry name" value="N6_Mtase"/>
    <property type="match status" value="1"/>
</dbReference>
<keyword evidence="11" id="KW-1185">Reference proteome</keyword>
<dbReference type="GO" id="GO:0009007">
    <property type="term" value="F:site-specific DNA-methyltransferase (adenine-specific) activity"/>
    <property type="evidence" value="ECO:0007669"/>
    <property type="project" value="UniProtKB-EC"/>
</dbReference>
<dbReference type="KEGG" id="ndv:NDEV_0577"/>
<evidence type="ECO:0000256" key="2">
    <source>
        <dbReference type="ARBA" id="ARBA00022603"/>
    </source>
</evidence>
<feature type="domain" description="DNA methylase adenine-specific" evidence="8">
    <location>
        <begin position="180"/>
        <end position="481"/>
    </location>
</feature>
<dbReference type="SUPFAM" id="SSF53335">
    <property type="entry name" value="S-adenosyl-L-methionine-dependent methyltransferases"/>
    <property type="match status" value="1"/>
</dbReference>
<keyword evidence="2 10" id="KW-0489">Methyltransferase</keyword>
<dbReference type="GO" id="GO:0032259">
    <property type="term" value="P:methylation"/>
    <property type="evidence" value="ECO:0007669"/>
    <property type="project" value="UniProtKB-KW"/>
</dbReference>
<feature type="compositionally biased region" description="Basic and acidic residues" evidence="7">
    <location>
        <begin position="13"/>
        <end position="27"/>
    </location>
</feature>
<sequence length="689" mass="79325">MENYIFQNLGNNENDKSKGLSRSNERKNDMNMNEIVSLAWGAKELLRGDYKKSKYGEIILPFVVLRRLERVLEPTKEKVLSELEKLKGMDDKIVEARLNQITKQPFHNKSKFNLELLLADDKNIHKNIKSYMRGFSENIRDIFENFKFDAVIDDLDKQRLLYQIIQKFAQAPLDPKTIDNHMMGTIYEELVRKTSEAANEEAGDHFTPREVIKLMVNLLFAHDKQFLKQPHLIRTIYDPAAGTGGMLSIASEYLRELNDNAQLDAFGQELNPESYAICKSDMLLKGFDLNRIKYGNSLTNEDGFSSETFHYMLSNPPFGVDWGKYESKIRAEADKGLKGKYGAGLPRKGDGSLLFLMQMISKMKPKEKGGSRIAIVLNGAPLFTGEAGSGESDIRKWIIENDWLEAIIALPDQLFYNTGIFTYIWIVTNNKPSERKGKVQLINALGEKFYNDMSTSLGNKRHIISDDQIKSITEIFEKFKPGEYSKIFDREDFGYVRITVERPLKRNFQTSKERLEKLQNEPVSQKLTSKKTSKNPSMEDISKILKQIDSSKVIKDCTEFSKLLKEKFSKAGFVLNSILEKTITNALSERDEEAKPCLDFKGNLIPDSDLRDNENVPLKENIDTYFEQEVKPYAPDAWIVEESRNKIGYEIAFTKYFYKYKPLRPLEEIDVEIRKLEEEISGSLKDLMK</sequence>
<keyword evidence="5" id="KW-0680">Restriction system</keyword>
<dbReference type="PANTHER" id="PTHR42933:SF3">
    <property type="entry name" value="TYPE I RESTRICTION ENZYME MJAVIII METHYLASE SUBUNIT"/>
    <property type="match status" value="1"/>
</dbReference>
<feature type="domain" description="N6 adenine-specific DNA methyltransferase N-terminal" evidence="9">
    <location>
        <begin position="39"/>
        <end position="168"/>
    </location>
</feature>
<dbReference type="InterPro" id="IPR029063">
    <property type="entry name" value="SAM-dependent_MTases_sf"/>
</dbReference>
<dbReference type="AlphaFoldDB" id="A0A128A1Y3"/>
<evidence type="ECO:0000256" key="3">
    <source>
        <dbReference type="ARBA" id="ARBA00022679"/>
    </source>
</evidence>
<proteinExistence type="predicted"/>
<dbReference type="Pfam" id="PF12161">
    <property type="entry name" value="HsdM_N"/>
    <property type="match status" value="1"/>
</dbReference>
<evidence type="ECO:0000256" key="4">
    <source>
        <dbReference type="ARBA" id="ARBA00022691"/>
    </source>
</evidence>
<dbReference type="PRINTS" id="PR00507">
    <property type="entry name" value="N12N6MTFRASE"/>
</dbReference>
<dbReference type="EC" id="2.1.1.72" evidence="1"/>
<reference evidence="11" key="1">
    <citation type="submission" date="2015-10" db="EMBL/GenBank/DDBJ databases">
        <authorList>
            <person name="Lehtovirta-Morley L.E."/>
            <person name="Vieille C."/>
        </authorList>
    </citation>
    <scope>NUCLEOTIDE SEQUENCE [LARGE SCALE GENOMIC DNA]</scope>
</reference>
<keyword evidence="4" id="KW-0949">S-adenosyl-L-methionine</keyword>
<name>A0A128A1Y3_9ARCH</name>
<dbReference type="Proteomes" id="UP000196239">
    <property type="component" value="Chromosome 1"/>
</dbReference>
<dbReference type="GO" id="GO:0003677">
    <property type="term" value="F:DNA binding"/>
    <property type="evidence" value="ECO:0007669"/>
    <property type="project" value="InterPro"/>
</dbReference>
<evidence type="ECO:0000256" key="6">
    <source>
        <dbReference type="ARBA" id="ARBA00047942"/>
    </source>
</evidence>
<evidence type="ECO:0000313" key="11">
    <source>
        <dbReference type="Proteomes" id="UP000196239"/>
    </source>
</evidence>
<dbReference type="GO" id="GO:0009307">
    <property type="term" value="P:DNA restriction-modification system"/>
    <property type="evidence" value="ECO:0007669"/>
    <property type="project" value="UniProtKB-KW"/>
</dbReference>
<dbReference type="Gene3D" id="3.40.50.150">
    <property type="entry name" value="Vaccinia Virus protein VP39"/>
    <property type="match status" value="1"/>
</dbReference>
<dbReference type="EMBL" id="LN890280">
    <property type="protein sequence ID" value="CUR51342.1"/>
    <property type="molecule type" value="Genomic_DNA"/>
</dbReference>
<evidence type="ECO:0000259" key="8">
    <source>
        <dbReference type="Pfam" id="PF02384"/>
    </source>
</evidence>
<evidence type="ECO:0000259" key="9">
    <source>
        <dbReference type="Pfam" id="PF12161"/>
    </source>
</evidence>
<protein>
    <recommendedName>
        <fullName evidence="1">site-specific DNA-methyltransferase (adenine-specific)</fullName>
        <ecNumber evidence="1">2.1.1.72</ecNumber>
    </recommendedName>
</protein>
<dbReference type="InterPro" id="IPR022749">
    <property type="entry name" value="D12N6_MeTrfase_N"/>
</dbReference>
<evidence type="ECO:0000256" key="5">
    <source>
        <dbReference type="ARBA" id="ARBA00022747"/>
    </source>
</evidence>
<dbReference type="REBASE" id="145495">
    <property type="entry name" value="M.Nde280ORF577P"/>
</dbReference>
<accession>A0A128A1Y3</accession>
<gene>
    <name evidence="10" type="ORF">NDEV_0577</name>
</gene>
<evidence type="ECO:0000256" key="1">
    <source>
        <dbReference type="ARBA" id="ARBA00011900"/>
    </source>
</evidence>
<organism evidence="10 11">
    <name type="scientific">Nitrosotalea devaniterrae</name>
    <dbReference type="NCBI Taxonomy" id="1078905"/>
    <lineage>
        <taxon>Archaea</taxon>
        <taxon>Nitrososphaerota</taxon>
        <taxon>Nitrososphaeria</taxon>
        <taxon>Nitrosotaleales</taxon>
        <taxon>Nitrosotaleaceae</taxon>
        <taxon>Nitrosotalea</taxon>
    </lineage>
</organism>
<comment type="catalytic activity">
    <reaction evidence="6">
        <text>a 2'-deoxyadenosine in DNA + S-adenosyl-L-methionine = an N(6)-methyl-2'-deoxyadenosine in DNA + S-adenosyl-L-homocysteine + H(+)</text>
        <dbReference type="Rhea" id="RHEA:15197"/>
        <dbReference type="Rhea" id="RHEA-COMP:12418"/>
        <dbReference type="Rhea" id="RHEA-COMP:12419"/>
        <dbReference type="ChEBI" id="CHEBI:15378"/>
        <dbReference type="ChEBI" id="CHEBI:57856"/>
        <dbReference type="ChEBI" id="CHEBI:59789"/>
        <dbReference type="ChEBI" id="CHEBI:90615"/>
        <dbReference type="ChEBI" id="CHEBI:90616"/>
        <dbReference type="EC" id="2.1.1.72"/>
    </reaction>
</comment>
<dbReference type="PANTHER" id="PTHR42933">
    <property type="entry name" value="SLR6095 PROTEIN"/>
    <property type="match status" value="1"/>
</dbReference>
<dbReference type="GO" id="GO:0008170">
    <property type="term" value="F:N-methyltransferase activity"/>
    <property type="evidence" value="ECO:0007669"/>
    <property type="project" value="InterPro"/>
</dbReference>
<dbReference type="InterPro" id="IPR051537">
    <property type="entry name" value="DNA_Adenine_Mtase"/>
</dbReference>
<feature type="compositionally biased region" description="Polar residues" evidence="7">
    <location>
        <begin position="1"/>
        <end position="12"/>
    </location>
</feature>
<dbReference type="InterPro" id="IPR003356">
    <property type="entry name" value="DNA_methylase_A-5"/>
</dbReference>
<keyword evidence="3" id="KW-0808">Transferase</keyword>
<feature type="region of interest" description="Disordered" evidence="7">
    <location>
        <begin position="1"/>
        <end position="27"/>
    </location>
</feature>